<organism evidence="2 3">
    <name type="scientific">Gigaspora margarita</name>
    <dbReference type="NCBI Taxonomy" id="4874"/>
    <lineage>
        <taxon>Eukaryota</taxon>
        <taxon>Fungi</taxon>
        <taxon>Fungi incertae sedis</taxon>
        <taxon>Mucoromycota</taxon>
        <taxon>Glomeromycotina</taxon>
        <taxon>Glomeromycetes</taxon>
        <taxon>Diversisporales</taxon>
        <taxon>Gigasporaceae</taxon>
        <taxon>Gigaspora</taxon>
    </lineage>
</organism>
<reference evidence="2 3" key="1">
    <citation type="submission" date="2021-06" db="EMBL/GenBank/DDBJ databases">
        <authorList>
            <person name="Kallberg Y."/>
            <person name="Tangrot J."/>
            <person name="Rosling A."/>
        </authorList>
    </citation>
    <scope>NUCLEOTIDE SEQUENCE [LARGE SCALE GENOMIC DNA]</scope>
    <source>
        <strain evidence="2 3">120-4 pot B 10/14</strain>
    </source>
</reference>
<evidence type="ECO:0000256" key="1">
    <source>
        <dbReference type="SAM" id="Coils"/>
    </source>
</evidence>
<keyword evidence="3" id="KW-1185">Reference proteome</keyword>
<comment type="caution">
    <text evidence="2">The sequence shown here is derived from an EMBL/GenBank/DDBJ whole genome shotgun (WGS) entry which is preliminary data.</text>
</comment>
<keyword evidence="1" id="KW-0175">Coiled coil</keyword>
<evidence type="ECO:0000313" key="2">
    <source>
        <dbReference type="EMBL" id="CAG8740200.1"/>
    </source>
</evidence>
<feature type="coiled-coil region" evidence="1">
    <location>
        <begin position="109"/>
        <end position="147"/>
    </location>
</feature>
<protein>
    <submittedName>
        <fullName evidence="2">38816_t:CDS:1</fullName>
    </submittedName>
</protein>
<proteinExistence type="predicted"/>
<gene>
    <name evidence="2" type="ORF">GMARGA_LOCUS15301</name>
</gene>
<name>A0ABN7V7W1_GIGMA</name>
<dbReference type="EMBL" id="CAJVQB010010476">
    <property type="protein sequence ID" value="CAG8740200.1"/>
    <property type="molecule type" value="Genomic_DNA"/>
</dbReference>
<sequence length="147" mass="17897">MRRRNRYKYRIIERTKEEEKEKILTIMIIDEEEKEVIKIANESWPLKEKVYLIALVIVIVIHRNKAEIEIKTNMDIMVKIVEKINNLEYERSETIKEKLGHMTNTIRIMKEYEENNYKLEDAIKKILTETEEEKQLTKEEINEVMKK</sequence>
<evidence type="ECO:0000313" key="3">
    <source>
        <dbReference type="Proteomes" id="UP000789901"/>
    </source>
</evidence>
<accession>A0ABN7V7W1</accession>
<dbReference type="Proteomes" id="UP000789901">
    <property type="component" value="Unassembled WGS sequence"/>
</dbReference>